<dbReference type="PANTHER" id="PTHR47683">
    <property type="entry name" value="PSEUDOURIDINE SYNTHASE FAMILY PROTEIN-RELATED"/>
    <property type="match status" value="1"/>
</dbReference>
<dbReference type="InterPro" id="IPR020103">
    <property type="entry name" value="PsdUridine_synth_cat_dom_sf"/>
</dbReference>
<feature type="compositionally biased region" description="Basic and acidic residues" evidence="6">
    <location>
        <begin position="594"/>
        <end position="620"/>
    </location>
</feature>
<feature type="compositionally biased region" description="Low complexity" evidence="6">
    <location>
        <begin position="72"/>
        <end position="101"/>
    </location>
</feature>
<feature type="compositionally biased region" description="Basic and acidic residues" evidence="6">
    <location>
        <begin position="195"/>
        <end position="204"/>
    </location>
</feature>
<keyword evidence="9" id="KW-1185">Reference proteome</keyword>
<dbReference type="OrthoDB" id="9807213at2"/>
<dbReference type="GO" id="GO:0120159">
    <property type="term" value="F:rRNA pseudouridine synthase activity"/>
    <property type="evidence" value="ECO:0007669"/>
    <property type="project" value="UniProtKB-ARBA"/>
</dbReference>
<evidence type="ECO:0000259" key="7">
    <source>
        <dbReference type="SMART" id="SM00363"/>
    </source>
</evidence>
<evidence type="ECO:0000256" key="1">
    <source>
        <dbReference type="ARBA" id="ARBA00008348"/>
    </source>
</evidence>
<feature type="region of interest" description="Disordered" evidence="6">
    <location>
        <begin position="519"/>
        <end position="737"/>
    </location>
</feature>
<evidence type="ECO:0000256" key="6">
    <source>
        <dbReference type="SAM" id="MobiDB-lite"/>
    </source>
</evidence>
<dbReference type="InterPro" id="IPR036986">
    <property type="entry name" value="S4_RNA-bd_sf"/>
</dbReference>
<dbReference type="PROSITE" id="PS01149">
    <property type="entry name" value="PSI_RSU"/>
    <property type="match status" value="1"/>
</dbReference>
<proteinExistence type="inferred from homology"/>
<dbReference type="InterPro" id="IPR018496">
    <property type="entry name" value="PsdUridine_synth_RsuA/RluB_CS"/>
</dbReference>
<dbReference type="SUPFAM" id="SSF55120">
    <property type="entry name" value="Pseudouridine synthase"/>
    <property type="match status" value="1"/>
</dbReference>
<keyword evidence="2 4" id="KW-0694">RNA-binding</keyword>
<feature type="compositionally biased region" description="Gly residues" evidence="6">
    <location>
        <begin position="708"/>
        <end position="737"/>
    </location>
</feature>
<comment type="similarity">
    <text evidence="1 5">Belongs to the pseudouridine synthase RsuA family.</text>
</comment>
<accession>A0A2N8KVQ2</accession>
<dbReference type="AlphaFoldDB" id="A0A2N8KVQ2"/>
<reference evidence="8 9" key="1">
    <citation type="submission" date="2018-01" db="EMBL/GenBank/DDBJ databases">
        <title>Draft genome sequence of Paucibacter aquatile CR182 isolated from freshwater of the Nakdong River.</title>
        <authorList>
            <person name="Choi A."/>
            <person name="Chung E.J."/>
        </authorList>
    </citation>
    <scope>NUCLEOTIDE SEQUENCE [LARGE SCALE GENOMIC DNA]</scope>
    <source>
        <strain evidence="8 9">CR182</strain>
    </source>
</reference>
<dbReference type="Gene3D" id="3.30.70.580">
    <property type="entry name" value="Pseudouridine synthase I, catalytic domain, N-terminal subdomain"/>
    <property type="match status" value="1"/>
</dbReference>
<evidence type="ECO:0000313" key="8">
    <source>
        <dbReference type="EMBL" id="PND37521.1"/>
    </source>
</evidence>
<dbReference type="GO" id="GO:0003723">
    <property type="term" value="F:RNA binding"/>
    <property type="evidence" value="ECO:0007669"/>
    <property type="project" value="UniProtKB-KW"/>
</dbReference>
<feature type="domain" description="RNA-binding S4" evidence="7">
    <location>
        <begin position="279"/>
        <end position="340"/>
    </location>
</feature>
<evidence type="ECO:0000256" key="4">
    <source>
        <dbReference type="PROSITE-ProRule" id="PRU00182"/>
    </source>
</evidence>
<keyword evidence="3 5" id="KW-0413">Isomerase</keyword>
<dbReference type="GO" id="GO:0000455">
    <property type="term" value="P:enzyme-directed rRNA pseudouridine synthesis"/>
    <property type="evidence" value="ECO:0007669"/>
    <property type="project" value="UniProtKB-ARBA"/>
</dbReference>
<name>A0A2N8KVQ2_9BURK</name>
<dbReference type="Pfam" id="PF00849">
    <property type="entry name" value="PseudoU_synth_2"/>
    <property type="match status" value="1"/>
</dbReference>
<evidence type="ECO:0000256" key="5">
    <source>
        <dbReference type="RuleBase" id="RU003887"/>
    </source>
</evidence>
<dbReference type="Pfam" id="PF01479">
    <property type="entry name" value="S4"/>
    <property type="match status" value="1"/>
</dbReference>
<feature type="compositionally biased region" description="Gly residues" evidence="6">
    <location>
        <begin position="649"/>
        <end position="661"/>
    </location>
</feature>
<dbReference type="InterPro" id="IPR020094">
    <property type="entry name" value="TruA/RsuA/RluB/E/F_N"/>
</dbReference>
<comment type="caution">
    <text evidence="8">The sequence shown here is derived from an EMBL/GenBank/DDBJ whole genome shotgun (WGS) entry which is preliminary data.</text>
</comment>
<evidence type="ECO:0000256" key="3">
    <source>
        <dbReference type="ARBA" id="ARBA00023235"/>
    </source>
</evidence>
<dbReference type="SMART" id="SM00363">
    <property type="entry name" value="S4"/>
    <property type="match status" value="1"/>
</dbReference>
<evidence type="ECO:0000313" key="9">
    <source>
        <dbReference type="Proteomes" id="UP000235916"/>
    </source>
</evidence>
<feature type="compositionally biased region" description="Polar residues" evidence="6">
    <location>
        <begin position="1"/>
        <end position="11"/>
    </location>
</feature>
<dbReference type="SUPFAM" id="SSF55174">
    <property type="entry name" value="Alpha-L RNA-binding motif"/>
    <property type="match status" value="1"/>
</dbReference>
<dbReference type="PANTHER" id="PTHR47683:SF3">
    <property type="entry name" value="RIBOSOMAL LARGE SUBUNIT PSEUDOURIDINE SYNTHASE B"/>
    <property type="match status" value="1"/>
</dbReference>
<dbReference type="Proteomes" id="UP000235916">
    <property type="component" value="Unassembled WGS sequence"/>
</dbReference>
<feature type="compositionally biased region" description="Low complexity" evidence="6">
    <location>
        <begin position="34"/>
        <end position="59"/>
    </location>
</feature>
<protein>
    <recommendedName>
        <fullName evidence="5">Pseudouridine synthase</fullName>
        <ecNumber evidence="5">5.4.99.-</ecNumber>
    </recommendedName>
</protein>
<dbReference type="FunFam" id="3.10.290.10:FF:000003">
    <property type="entry name" value="Pseudouridine synthase"/>
    <property type="match status" value="1"/>
</dbReference>
<gene>
    <name evidence="8" type="ORF">C1O66_08270</name>
</gene>
<dbReference type="EMBL" id="POSP01000003">
    <property type="protein sequence ID" value="PND37521.1"/>
    <property type="molecule type" value="Genomic_DNA"/>
</dbReference>
<feature type="compositionally biased region" description="Gly residues" evidence="6">
    <location>
        <begin position="669"/>
        <end position="678"/>
    </location>
</feature>
<sequence length="737" mass="77617">MNSNETDSQADSGAPALEPGSEAAAPKRKRAPAKSKAAVSADSAPAAVEAAAEAAPVKTRAPRKTAAKKAAEAVLELSGEASASVAAPAAAPFEPEAAEAAAPKRRAPRKTAAAKSAEASPEAAAPEAAPAPAEAAPAPAARKPVFTLAPDAESAPAAEPVAEAAEAGSGEDTGDSAEGGERGGRNRNRRRGRKDRGDRAERPEGAVAAEGGERPLRVAVQAVAPAPEVLAAVGERFAEVLAGEFDGSDEGELPDATAAVEDEEEVDTKRVLAAEPDAPKLQKVLAQAGIGSRRDIEDMIADGKIEVNGEVAHIGQRISFGDQVRVAGKPIRVRISPPAPRILAYHKPAGEVVTFNDPEGRPTVFRHLPRLQQGKWQSVGRLDINTEGLLLFTNSGELANQLMHPRFGVEREYAVRVLGTLQPDQKARLLEGVIVEGQKAAFKSIEDGGGEGVNHWYRVVITEGRNREVRKLFDTVGLTVSRLIRIRYGTVVLPRGLKRCVWIELGEDDVKIIRRLAGGEQQGRGREDRAERGPRGNDRGNERGERGDRGEARADRGERGEQRPERGGERGRNGNGNNRRADGRQAGVGPRPSRGPEARAPERDREPPRAQERDRDRDLDRGDDEFDDFIPRNINPLEQTFDRRFAGNKGRGFPQGFGAGGSSSQEPRGGQGRGGARGGKGDGPRQPDPMQTSVGYIGADAFVRRSGRGGGGGGRGGQGGGNGGGGRSGGGFGGRKR</sequence>
<evidence type="ECO:0000256" key="2">
    <source>
        <dbReference type="ARBA" id="ARBA00022884"/>
    </source>
</evidence>
<dbReference type="InterPro" id="IPR002942">
    <property type="entry name" value="S4_RNA-bd"/>
</dbReference>
<dbReference type="PROSITE" id="PS50889">
    <property type="entry name" value="S4"/>
    <property type="match status" value="1"/>
</dbReference>
<organism evidence="8 9">
    <name type="scientific">Kinneretia aquatilis</name>
    <dbReference type="NCBI Taxonomy" id="2070761"/>
    <lineage>
        <taxon>Bacteria</taxon>
        <taxon>Pseudomonadati</taxon>
        <taxon>Pseudomonadota</taxon>
        <taxon>Betaproteobacteria</taxon>
        <taxon>Burkholderiales</taxon>
        <taxon>Sphaerotilaceae</taxon>
        <taxon>Roseateles</taxon>
    </lineage>
</organism>
<dbReference type="RefSeq" id="WP_102767439.1">
    <property type="nucleotide sequence ID" value="NZ_POSP01000003.1"/>
</dbReference>
<dbReference type="Gene3D" id="3.10.290.10">
    <property type="entry name" value="RNA-binding S4 domain"/>
    <property type="match status" value="1"/>
</dbReference>
<feature type="region of interest" description="Disordered" evidence="6">
    <location>
        <begin position="1"/>
        <end position="212"/>
    </location>
</feature>
<dbReference type="InterPro" id="IPR050343">
    <property type="entry name" value="RsuA_PseudoU_synthase"/>
</dbReference>
<dbReference type="InterPro" id="IPR006145">
    <property type="entry name" value="PsdUridine_synth_RsuA/RluA"/>
</dbReference>
<dbReference type="InterPro" id="IPR000748">
    <property type="entry name" value="PsdUridine_synth_RsuA/RluB/E/F"/>
</dbReference>
<dbReference type="InterPro" id="IPR042092">
    <property type="entry name" value="PsdUridine_s_RsuA/RluB/E/F_cat"/>
</dbReference>
<dbReference type="Gene3D" id="3.30.70.1560">
    <property type="entry name" value="Alpha-L RNA-binding motif"/>
    <property type="match status" value="1"/>
</dbReference>
<dbReference type="EC" id="5.4.99.-" evidence="5"/>
<feature type="compositionally biased region" description="Basic and acidic residues" evidence="6">
    <location>
        <begin position="523"/>
        <end position="572"/>
    </location>
</feature>
<dbReference type="NCBIfam" id="TIGR00093">
    <property type="entry name" value="pseudouridine synthase"/>
    <property type="match status" value="1"/>
</dbReference>
<dbReference type="CDD" id="cd02556">
    <property type="entry name" value="PseudoU_synth_RluB"/>
    <property type="match status" value="1"/>
</dbReference>
<dbReference type="CDD" id="cd00165">
    <property type="entry name" value="S4"/>
    <property type="match status" value="1"/>
</dbReference>
<feature type="compositionally biased region" description="Low complexity" evidence="6">
    <location>
        <begin position="110"/>
        <end position="170"/>
    </location>
</feature>
<feature type="compositionally biased region" description="Basic residues" evidence="6">
    <location>
        <begin position="185"/>
        <end position="194"/>
    </location>
</feature>